<dbReference type="AlphaFoldDB" id="A0A9Q0RHR0"/>
<dbReference type="InterPro" id="IPR007528">
    <property type="entry name" value="RINT1_Tip20"/>
</dbReference>
<evidence type="ECO:0000313" key="1">
    <source>
        <dbReference type="EMBL" id="KAJ6215978.1"/>
    </source>
</evidence>
<dbReference type="GO" id="GO:0006890">
    <property type="term" value="P:retrograde vesicle-mediated transport, Golgi to endoplasmic reticulum"/>
    <property type="evidence" value="ECO:0007669"/>
    <property type="project" value="InterPro"/>
</dbReference>
<dbReference type="PANTHER" id="PTHR13520">
    <property type="entry name" value="RAD50-INTERACTING PROTEIN 1 RINT-1"/>
    <property type="match status" value="1"/>
</dbReference>
<organism evidence="1 2">
    <name type="scientific">Blomia tropicalis</name>
    <name type="common">Mite</name>
    <dbReference type="NCBI Taxonomy" id="40697"/>
    <lineage>
        <taxon>Eukaryota</taxon>
        <taxon>Metazoa</taxon>
        <taxon>Ecdysozoa</taxon>
        <taxon>Arthropoda</taxon>
        <taxon>Chelicerata</taxon>
        <taxon>Arachnida</taxon>
        <taxon>Acari</taxon>
        <taxon>Acariformes</taxon>
        <taxon>Sarcoptiformes</taxon>
        <taxon>Astigmata</taxon>
        <taxon>Glycyphagoidea</taxon>
        <taxon>Echimyopodidae</taxon>
        <taxon>Blomia</taxon>
    </lineage>
</organism>
<reference evidence="1" key="1">
    <citation type="submission" date="2022-12" db="EMBL/GenBank/DDBJ databases">
        <title>Genome assemblies of Blomia tropicalis.</title>
        <authorList>
            <person name="Cui Y."/>
        </authorList>
    </citation>
    <scope>NUCLEOTIDE SEQUENCE</scope>
    <source>
        <tissue evidence="1">Adult mites</tissue>
    </source>
</reference>
<dbReference type="Pfam" id="PF04437">
    <property type="entry name" value="RINT1_TIP1"/>
    <property type="match status" value="1"/>
</dbReference>
<dbReference type="EMBL" id="JAPWDV010000004">
    <property type="protein sequence ID" value="KAJ6215978.1"/>
    <property type="molecule type" value="Genomic_DNA"/>
</dbReference>
<accession>A0A9Q0RHR0</accession>
<gene>
    <name evidence="1" type="ORF">RDWZM_010478</name>
</gene>
<dbReference type="OMA" id="IFIRIQA"/>
<dbReference type="PROSITE" id="PS51386">
    <property type="entry name" value="RINT1_TIP20"/>
    <property type="match status" value="1"/>
</dbReference>
<dbReference type="GO" id="GO:0070939">
    <property type="term" value="C:Dsl1/NZR complex"/>
    <property type="evidence" value="ECO:0007669"/>
    <property type="project" value="InterPro"/>
</dbReference>
<evidence type="ECO:0008006" key="3">
    <source>
        <dbReference type="Google" id="ProtNLM"/>
    </source>
</evidence>
<sequence length="783" mass="92067">MALNQLSRLCLTEDVPIPFIRQSKQSTEQQDELLSNSLNIFSKLKSSFLPAEQLTEYDLALQRIAKHREQLVKQLVKTESESCDNKHWEEFATRFEETINDSKDSIKHAKKVSFLYENLRKINEKLLSKLVAKEQYCQLLKLLRDVSDADRSLKSIYPVMKQDYSTKLSVDTIILNICTIRRSYYTVVHCFNLLLQANLTKTSPIYRYVEKLTIDWKENINQLANDMFTWSFEMIGWPTVGLEDVNPDRSKHRSLFCDLFRILIEMQTGIFQLDDSTKIKSSKLSQLELFANGPVDSIRYHNPIKLMAIPLIKRFNYHFTAPNSKLNNIENPEWFLCQVEQWITRNEPFLSDTIDPILEQYFEDGMYKTAKFQLTCHLLELVKAKLQTDAHKLTNDRLFTLTLDEVIIFNKQIDFIVSGIFEFDAKLNPIRVFFDDEVHFERFINLEKARLNEFVDSIFNSDSSWNIIYGNDSTEENQYMICEAADKLSLLLQNLIERSQYIPSNMYRSRMMDLIVELMDDFRLRLAQVIHVYEEWPFSNKFYAILNTFAFLVSLINEWRNNSYLLQIFNENGDHSSAFNNMIDTFELMIERIFERIENNIITEVTFDIIEYKKLNWHSMSLESNLNYQSEGQQSSMVMSKIGAALIYNISLKFSEIKKRISSNLFNTFLYDIAQKIQDLFFDRIIMEHFFNKDGAKQLRIDIVYGLFSIFSLYIKNTEYTFAKLSDAILLLNCSSETCRNLKDRFQSQCGEIEFKMALRNIGIYTLKPSTVIAVIEKRIGFN</sequence>
<dbReference type="Gene3D" id="1.20.58.670">
    <property type="entry name" value="Dsl1p vesicle tethering complex, Tip20p subunit, domain D"/>
    <property type="match status" value="1"/>
</dbReference>
<comment type="caution">
    <text evidence="1">The sequence shown here is derived from an EMBL/GenBank/DDBJ whole genome shotgun (WGS) entry which is preliminary data.</text>
</comment>
<dbReference type="GO" id="GO:0060628">
    <property type="term" value="P:regulation of ER to Golgi vesicle-mediated transport"/>
    <property type="evidence" value="ECO:0007669"/>
    <property type="project" value="TreeGrafter"/>
</dbReference>
<name>A0A9Q0RHR0_BLOTA</name>
<protein>
    <recommendedName>
        <fullName evidence="3">RAD50-interacting protein 1</fullName>
    </recommendedName>
</protein>
<dbReference type="GO" id="GO:0006888">
    <property type="term" value="P:endoplasmic reticulum to Golgi vesicle-mediated transport"/>
    <property type="evidence" value="ECO:0007669"/>
    <property type="project" value="InterPro"/>
</dbReference>
<evidence type="ECO:0000313" key="2">
    <source>
        <dbReference type="Proteomes" id="UP001142055"/>
    </source>
</evidence>
<keyword evidence="2" id="KW-1185">Reference proteome</keyword>
<dbReference type="InterPro" id="IPR042044">
    <property type="entry name" value="EXOC6PINT-1/Sec15/Tip20_C_dom2"/>
</dbReference>
<dbReference type="PANTHER" id="PTHR13520:SF0">
    <property type="entry name" value="RAD50-INTERACTING PROTEIN 1"/>
    <property type="match status" value="1"/>
</dbReference>
<dbReference type="Proteomes" id="UP001142055">
    <property type="component" value="Chromosome 4"/>
</dbReference>
<proteinExistence type="predicted"/>